<dbReference type="Proteomes" id="UP000663555">
    <property type="component" value="Chromosome"/>
</dbReference>
<protein>
    <recommendedName>
        <fullName evidence="4">Tripartite tricarboxylate transporter TctB family protein</fullName>
    </recommendedName>
</protein>
<keyword evidence="3" id="KW-1185">Reference proteome</keyword>
<dbReference type="EMBL" id="CP071247">
    <property type="protein sequence ID" value="QSP95511.1"/>
    <property type="molecule type" value="Genomic_DNA"/>
</dbReference>
<evidence type="ECO:0000313" key="2">
    <source>
        <dbReference type="EMBL" id="QSP95511.1"/>
    </source>
</evidence>
<feature type="transmembrane region" description="Helical" evidence="1">
    <location>
        <begin position="94"/>
        <end position="127"/>
    </location>
</feature>
<evidence type="ECO:0000256" key="1">
    <source>
        <dbReference type="SAM" id="Phobius"/>
    </source>
</evidence>
<name>A0ABX7MT62_9GAMM</name>
<sequence length="163" mass="17780">MQQLFLKYIGAMLPRTHAALSLACIILGLVLVHAAAQLKAEWAVYLSALAFCGAVAEFLFFAISKSGQFNSQIAHAKSRSVTADFSWQRGVRFLFAGFFFLLMLGSQFAGAAISALFYAMACIASWAPAGSTRWFSLPAKLFVVSVAVVIALYYQPDTMNFNK</sequence>
<evidence type="ECO:0008006" key="4">
    <source>
        <dbReference type="Google" id="ProtNLM"/>
    </source>
</evidence>
<organism evidence="2 3">
    <name type="scientific">Marinobacter salinisoli</name>
    <dbReference type="NCBI Taxonomy" id="2769486"/>
    <lineage>
        <taxon>Bacteria</taxon>
        <taxon>Pseudomonadati</taxon>
        <taxon>Pseudomonadota</taxon>
        <taxon>Gammaproteobacteria</taxon>
        <taxon>Pseudomonadales</taxon>
        <taxon>Marinobacteraceae</taxon>
        <taxon>Marinobacter</taxon>
    </lineage>
</organism>
<reference evidence="2 3" key="1">
    <citation type="submission" date="2021-03" db="EMBL/GenBank/DDBJ databases">
        <title>Genome sequencing of Marinobacter sp. LPB0319.</title>
        <authorList>
            <person name="Kim J."/>
        </authorList>
    </citation>
    <scope>NUCLEOTIDE SEQUENCE [LARGE SCALE GENOMIC DNA]</scope>
    <source>
        <strain evidence="2 3">LPB0319</strain>
    </source>
</reference>
<dbReference type="RefSeq" id="WP_206644750.1">
    <property type="nucleotide sequence ID" value="NZ_CP071247.1"/>
</dbReference>
<keyword evidence="1" id="KW-0472">Membrane</keyword>
<gene>
    <name evidence="2" type="ORF">LPB19_03580</name>
</gene>
<keyword evidence="1" id="KW-1133">Transmembrane helix</keyword>
<accession>A0ABX7MT62</accession>
<feature type="transmembrane region" description="Helical" evidence="1">
    <location>
        <begin position="133"/>
        <end position="154"/>
    </location>
</feature>
<evidence type="ECO:0000313" key="3">
    <source>
        <dbReference type="Proteomes" id="UP000663555"/>
    </source>
</evidence>
<keyword evidence="1" id="KW-0812">Transmembrane</keyword>
<proteinExistence type="predicted"/>
<feature type="transmembrane region" description="Helical" evidence="1">
    <location>
        <begin position="44"/>
        <end position="63"/>
    </location>
</feature>